<name>A0AAN8QHP5_9TELE</name>
<reference evidence="1 2" key="1">
    <citation type="submission" date="2021-04" db="EMBL/GenBank/DDBJ databases">
        <authorList>
            <person name="De Guttry C."/>
            <person name="Zahm M."/>
            <person name="Klopp C."/>
            <person name="Cabau C."/>
            <person name="Louis A."/>
            <person name="Berthelot C."/>
            <person name="Parey E."/>
            <person name="Roest Crollius H."/>
            <person name="Montfort J."/>
            <person name="Robinson-Rechavi M."/>
            <person name="Bucao C."/>
            <person name="Bouchez O."/>
            <person name="Gislard M."/>
            <person name="Lluch J."/>
            <person name="Milhes M."/>
            <person name="Lampietro C."/>
            <person name="Lopez Roques C."/>
            <person name="Donnadieu C."/>
            <person name="Braasch I."/>
            <person name="Desvignes T."/>
            <person name="Postlethwait J."/>
            <person name="Bobe J."/>
            <person name="Wedekind C."/>
            <person name="Guiguen Y."/>
        </authorList>
    </citation>
    <scope>NUCLEOTIDE SEQUENCE [LARGE SCALE GENOMIC DNA]</scope>
    <source>
        <strain evidence="1">Cs_M1</strain>
        <tissue evidence="1">Blood</tissue>
    </source>
</reference>
<sequence length="152" mass="17382">MAWRGCVLRWAREDIISTATRGNRFTLNTQQRCGFRKAAKETTTKKGALEETGPLHTEPIEGLIHRRGASPHVEPSVEYTHPRHFGRLVKPLVFTIGFTACSFGTAAIWQYESLKSRVQSYVNEVRADWLEKLWPQKRGSSQMDQPVVEQLE</sequence>
<dbReference type="Proteomes" id="UP001356427">
    <property type="component" value="Unassembled WGS sequence"/>
</dbReference>
<dbReference type="EMBL" id="JAGTTL010000032">
    <property type="protein sequence ID" value="KAK6297108.1"/>
    <property type="molecule type" value="Genomic_DNA"/>
</dbReference>
<organism evidence="1 2">
    <name type="scientific">Coregonus suidteri</name>
    <dbReference type="NCBI Taxonomy" id="861788"/>
    <lineage>
        <taxon>Eukaryota</taxon>
        <taxon>Metazoa</taxon>
        <taxon>Chordata</taxon>
        <taxon>Craniata</taxon>
        <taxon>Vertebrata</taxon>
        <taxon>Euteleostomi</taxon>
        <taxon>Actinopterygii</taxon>
        <taxon>Neopterygii</taxon>
        <taxon>Teleostei</taxon>
        <taxon>Protacanthopterygii</taxon>
        <taxon>Salmoniformes</taxon>
        <taxon>Salmonidae</taxon>
        <taxon>Coregoninae</taxon>
        <taxon>Coregonus</taxon>
    </lineage>
</organism>
<dbReference type="AlphaFoldDB" id="A0AAN8QHP5"/>
<gene>
    <name evidence="1" type="ORF">J4Q44_G00332500</name>
</gene>
<comment type="caution">
    <text evidence="1">The sequence shown here is derived from an EMBL/GenBank/DDBJ whole genome shotgun (WGS) entry which is preliminary data.</text>
</comment>
<proteinExistence type="predicted"/>
<accession>A0AAN8QHP5</accession>
<keyword evidence="2" id="KW-1185">Reference proteome</keyword>
<evidence type="ECO:0000313" key="2">
    <source>
        <dbReference type="Proteomes" id="UP001356427"/>
    </source>
</evidence>
<evidence type="ECO:0000313" key="1">
    <source>
        <dbReference type="EMBL" id="KAK6297108.1"/>
    </source>
</evidence>
<protein>
    <submittedName>
        <fullName evidence="1">Uncharacterized protein</fullName>
    </submittedName>
</protein>